<gene>
    <name evidence="3" type="ORF">JMJ35_004184</name>
</gene>
<evidence type="ECO:0008006" key="5">
    <source>
        <dbReference type="Google" id="ProtNLM"/>
    </source>
</evidence>
<feature type="region of interest" description="Disordered" evidence="1">
    <location>
        <begin position="1"/>
        <end position="34"/>
    </location>
</feature>
<dbReference type="PANTHER" id="PTHR42912">
    <property type="entry name" value="METHYLTRANSFERASE"/>
    <property type="match status" value="1"/>
</dbReference>
<dbReference type="AlphaFoldDB" id="A0AA39R1L7"/>
<sequence length="307" mass="33382">MTKIRGNPNPRPSALPYTPKVRLPPPPPPPKPPRSKKGIYIASFLFIYATSTYTIYLYRTLLAPPDPSKPLPDQDTDLSSRYNETASTFDDNVSFLETTTGINRLRKKIVGQASGHVLEISCGTGRNCTYYDLGKVRSLVFVDQSAEMVEIAKRKWRLIHPNYPNATFLVQDAAKPLPRDVVPRGGFDTVVQTMGVCSCADPSGVLKRVGGYVKKKSDGEEGGKVLLVEHGRSGWKWVDWVLDRAAGRHAVVHGCWPNRDMGGVFGAAGLKVESVVKRGFGTVWGVVGTLGEGEEVKVGGADDGGVD</sequence>
<dbReference type="Gene3D" id="3.40.50.150">
    <property type="entry name" value="Vaccinia Virus protein VP39"/>
    <property type="match status" value="1"/>
</dbReference>
<evidence type="ECO:0000313" key="4">
    <source>
        <dbReference type="Proteomes" id="UP001166286"/>
    </source>
</evidence>
<dbReference type="Pfam" id="PF13489">
    <property type="entry name" value="Methyltransf_23"/>
    <property type="match status" value="1"/>
</dbReference>
<reference evidence="3" key="1">
    <citation type="submission" date="2023-03" db="EMBL/GenBank/DDBJ databases">
        <title>Complete genome of Cladonia borealis.</title>
        <authorList>
            <person name="Park H."/>
        </authorList>
    </citation>
    <scope>NUCLEOTIDE SEQUENCE</scope>
    <source>
        <strain evidence="3">ANT050790</strain>
    </source>
</reference>
<comment type="caution">
    <text evidence="3">The sequence shown here is derived from an EMBL/GenBank/DDBJ whole genome shotgun (WGS) entry which is preliminary data.</text>
</comment>
<keyword evidence="4" id="KW-1185">Reference proteome</keyword>
<organism evidence="3 4">
    <name type="scientific">Cladonia borealis</name>
    <dbReference type="NCBI Taxonomy" id="184061"/>
    <lineage>
        <taxon>Eukaryota</taxon>
        <taxon>Fungi</taxon>
        <taxon>Dikarya</taxon>
        <taxon>Ascomycota</taxon>
        <taxon>Pezizomycotina</taxon>
        <taxon>Lecanoromycetes</taxon>
        <taxon>OSLEUM clade</taxon>
        <taxon>Lecanoromycetidae</taxon>
        <taxon>Lecanorales</taxon>
        <taxon>Lecanorineae</taxon>
        <taxon>Cladoniaceae</taxon>
        <taxon>Cladonia</taxon>
    </lineage>
</organism>
<dbReference type="Proteomes" id="UP001166286">
    <property type="component" value="Unassembled WGS sequence"/>
</dbReference>
<dbReference type="EMBL" id="JAFEKC020000008">
    <property type="protein sequence ID" value="KAK0513198.1"/>
    <property type="molecule type" value="Genomic_DNA"/>
</dbReference>
<dbReference type="PANTHER" id="PTHR42912:SF83">
    <property type="entry name" value="METHYLTRANSFERASE TYPE 11 DOMAIN-CONTAINING PROTEIN"/>
    <property type="match status" value="1"/>
</dbReference>
<keyword evidence="2" id="KW-0812">Transmembrane</keyword>
<proteinExistence type="predicted"/>
<name>A0AA39R1L7_9LECA</name>
<evidence type="ECO:0000313" key="3">
    <source>
        <dbReference type="EMBL" id="KAK0513198.1"/>
    </source>
</evidence>
<evidence type="ECO:0000256" key="2">
    <source>
        <dbReference type="SAM" id="Phobius"/>
    </source>
</evidence>
<feature type="transmembrane region" description="Helical" evidence="2">
    <location>
        <begin position="39"/>
        <end position="58"/>
    </location>
</feature>
<dbReference type="InterPro" id="IPR029063">
    <property type="entry name" value="SAM-dependent_MTases_sf"/>
</dbReference>
<feature type="compositionally biased region" description="Pro residues" evidence="1">
    <location>
        <begin position="22"/>
        <end position="32"/>
    </location>
</feature>
<protein>
    <recommendedName>
        <fullName evidence="5">S-adenosyl-L-methionine-dependent methyltransferase</fullName>
    </recommendedName>
</protein>
<dbReference type="GO" id="GO:0008168">
    <property type="term" value="F:methyltransferase activity"/>
    <property type="evidence" value="ECO:0007669"/>
    <property type="project" value="TreeGrafter"/>
</dbReference>
<keyword evidence="2" id="KW-0472">Membrane</keyword>
<dbReference type="InterPro" id="IPR050508">
    <property type="entry name" value="Methyltransf_Superfamily"/>
</dbReference>
<dbReference type="SUPFAM" id="SSF53335">
    <property type="entry name" value="S-adenosyl-L-methionine-dependent methyltransferases"/>
    <property type="match status" value="1"/>
</dbReference>
<keyword evidence="2" id="KW-1133">Transmembrane helix</keyword>
<accession>A0AA39R1L7</accession>
<dbReference type="CDD" id="cd02440">
    <property type="entry name" value="AdoMet_MTases"/>
    <property type="match status" value="1"/>
</dbReference>
<evidence type="ECO:0000256" key="1">
    <source>
        <dbReference type="SAM" id="MobiDB-lite"/>
    </source>
</evidence>